<accession>A0A7N0UZR7</accession>
<feature type="domain" description="ATPase AAA-type core" evidence="1">
    <location>
        <begin position="52"/>
        <end position="75"/>
    </location>
</feature>
<dbReference type="GO" id="GO:0051013">
    <property type="term" value="P:microtubule severing"/>
    <property type="evidence" value="ECO:0007669"/>
    <property type="project" value="TreeGrafter"/>
</dbReference>
<name>A0A7N0UZR7_KALFE</name>
<dbReference type="InterPro" id="IPR027417">
    <property type="entry name" value="P-loop_NTPase"/>
</dbReference>
<evidence type="ECO:0008006" key="5">
    <source>
        <dbReference type="Google" id="ProtNLM"/>
    </source>
</evidence>
<feature type="domain" description="AAA ATPase AAA+ lid" evidence="2">
    <location>
        <begin position="155"/>
        <end position="190"/>
    </location>
</feature>
<sequence length="194" mass="22122">MLERDVLETSRGARWDDVTGLSEAKRLLEEVVVLPLWMPEYFQGIRRPWDGVLMFGPPNTGKTLLAKVVATEASREHESWRRVKSELLVQVDVVNNNSSEDGTPKIVMVLTATKFSWDIDEALRRCLEKHIYIPLPNFESRLLTISRFFVQVAPNVNIDEIARQTAGYNGDDPTNVCRDASLNVMRHKITGKTR</sequence>
<proteinExistence type="predicted"/>
<dbReference type="Gene3D" id="1.10.8.60">
    <property type="match status" value="1"/>
</dbReference>
<evidence type="ECO:0000259" key="1">
    <source>
        <dbReference type="Pfam" id="PF00004"/>
    </source>
</evidence>
<dbReference type="Pfam" id="PF00004">
    <property type="entry name" value="AAA"/>
    <property type="match status" value="1"/>
</dbReference>
<dbReference type="GO" id="GO:0005524">
    <property type="term" value="F:ATP binding"/>
    <property type="evidence" value="ECO:0007669"/>
    <property type="project" value="InterPro"/>
</dbReference>
<dbReference type="Pfam" id="PF17862">
    <property type="entry name" value="AAA_lid_3"/>
    <property type="match status" value="1"/>
</dbReference>
<dbReference type="PANTHER" id="PTHR23074:SF19">
    <property type="entry name" value="KATANIN P60 ATPASE-CONTAINING SUBUNIT A1"/>
    <property type="match status" value="1"/>
</dbReference>
<dbReference type="OMA" id="ECESERM"/>
<dbReference type="Proteomes" id="UP000594263">
    <property type="component" value="Unplaced"/>
</dbReference>
<organism evidence="3 4">
    <name type="scientific">Kalanchoe fedtschenkoi</name>
    <name type="common">Lavender scallops</name>
    <name type="synonym">South American air plant</name>
    <dbReference type="NCBI Taxonomy" id="63787"/>
    <lineage>
        <taxon>Eukaryota</taxon>
        <taxon>Viridiplantae</taxon>
        <taxon>Streptophyta</taxon>
        <taxon>Embryophyta</taxon>
        <taxon>Tracheophyta</taxon>
        <taxon>Spermatophyta</taxon>
        <taxon>Magnoliopsida</taxon>
        <taxon>eudicotyledons</taxon>
        <taxon>Gunneridae</taxon>
        <taxon>Pentapetalae</taxon>
        <taxon>Saxifragales</taxon>
        <taxon>Crassulaceae</taxon>
        <taxon>Kalanchoe</taxon>
    </lineage>
</organism>
<dbReference type="Gramene" id="Kaladp0092s0118.1.v1.1">
    <property type="protein sequence ID" value="Kaladp0092s0118.1.v1.1"/>
    <property type="gene ID" value="Kaladp0092s0118.v1.1"/>
</dbReference>
<dbReference type="GO" id="GO:0016887">
    <property type="term" value="F:ATP hydrolysis activity"/>
    <property type="evidence" value="ECO:0007669"/>
    <property type="project" value="InterPro"/>
</dbReference>
<dbReference type="PANTHER" id="PTHR23074">
    <property type="entry name" value="AAA DOMAIN-CONTAINING"/>
    <property type="match status" value="1"/>
</dbReference>
<evidence type="ECO:0000313" key="4">
    <source>
        <dbReference type="Proteomes" id="UP000594263"/>
    </source>
</evidence>
<dbReference type="GO" id="GO:0015630">
    <property type="term" value="C:microtubule cytoskeleton"/>
    <property type="evidence" value="ECO:0007669"/>
    <property type="project" value="TreeGrafter"/>
</dbReference>
<dbReference type="SUPFAM" id="SSF52540">
    <property type="entry name" value="P-loop containing nucleoside triphosphate hydrolases"/>
    <property type="match status" value="1"/>
</dbReference>
<dbReference type="AlphaFoldDB" id="A0A7N0UZR7"/>
<dbReference type="Gene3D" id="3.40.50.300">
    <property type="entry name" value="P-loop containing nucleotide triphosphate hydrolases"/>
    <property type="match status" value="2"/>
</dbReference>
<dbReference type="InterPro" id="IPR041569">
    <property type="entry name" value="AAA_lid_3"/>
</dbReference>
<protein>
    <recommendedName>
        <fullName evidence="5">ATPase AAA-type core domain-containing protein</fullName>
    </recommendedName>
</protein>
<evidence type="ECO:0000259" key="2">
    <source>
        <dbReference type="Pfam" id="PF17862"/>
    </source>
</evidence>
<dbReference type="InterPro" id="IPR003959">
    <property type="entry name" value="ATPase_AAA_core"/>
</dbReference>
<dbReference type="EnsemblPlants" id="Kaladp0092s0118.1.v1.1">
    <property type="protein sequence ID" value="Kaladp0092s0118.1.v1.1"/>
    <property type="gene ID" value="Kaladp0092s0118.v1.1"/>
</dbReference>
<dbReference type="InterPro" id="IPR050304">
    <property type="entry name" value="MT-severing_AAA_ATPase"/>
</dbReference>
<reference evidence="3" key="1">
    <citation type="submission" date="2021-01" db="UniProtKB">
        <authorList>
            <consortium name="EnsemblPlants"/>
        </authorList>
    </citation>
    <scope>IDENTIFICATION</scope>
</reference>
<evidence type="ECO:0000313" key="3">
    <source>
        <dbReference type="EnsemblPlants" id="Kaladp0092s0118.1.v1.1"/>
    </source>
</evidence>
<keyword evidence="4" id="KW-1185">Reference proteome</keyword>